<keyword evidence="2" id="KW-1185">Reference proteome</keyword>
<dbReference type="OrthoDB" id="3533035at2"/>
<gene>
    <name evidence="1" type="ORF">Acor_46340</name>
</gene>
<organism evidence="1 2">
    <name type="scientific">Acrocarpospora corrugata</name>
    <dbReference type="NCBI Taxonomy" id="35763"/>
    <lineage>
        <taxon>Bacteria</taxon>
        <taxon>Bacillati</taxon>
        <taxon>Actinomycetota</taxon>
        <taxon>Actinomycetes</taxon>
        <taxon>Streptosporangiales</taxon>
        <taxon>Streptosporangiaceae</taxon>
        <taxon>Acrocarpospora</taxon>
    </lineage>
</organism>
<name>A0A5M3W7R6_9ACTN</name>
<accession>A0A5M3W7R6</accession>
<sequence length="122" mass="13276">MDGELLRRLVDEVVEQLGGRAEVQLDEVEECDPYWEPGDDTTHPTSVRHSYVVHVHSALPDISDIVFGAVRQRFGPDWQVAERPIGETFAVDFIGADGTFLGVVFDPKGGGPVVVIGRTGSS</sequence>
<comment type="caution">
    <text evidence="1">The sequence shown here is derived from an EMBL/GenBank/DDBJ whole genome shotgun (WGS) entry which is preliminary data.</text>
</comment>
<dbReference type="RefSeq" id="WP_155338786.1">
    <property type="nucleotide sequence ID" value="NZ_BAAABN010000077.1"/>
</dbReference>
<protein>
    <submittedName>
        <fullName evidence="1">Uncharacterized protein</fullName>
    </submittedName>
</protein>
<proteinExistence type="predicted"/>
<dbReference type="AlphaFoldDB" id="A0A5M3W7R6"/>
<evidence type="ECO:0000313" key="2">
    <source>
        <dbReference type="Proteomes" id="UP000334990"/>
    </source>
</evidence>
<evidence type="ECO:0000313" key="1">
    <source>
        <dbReference type="EMBL" id="GES02568.1"/>
    </source>
</evidence>
<reference evidence="1 2" key="1">
    <citation type="submission" date="2019-10" db="EMBL/GenBank/DDBJ databases">
        <title>Whole genome shotgun sequence of Acrocarpospora corrugata NBRC 13972.</title>
        <authorList>
            <person name="Ichikawa N."/>
            <person name="Kimura A."/>
            <person name="Kitahashi Y."/>
            <person name="Komaki H."/>
            <person name="Oguchi A."/>
        </authorList>
    </citation>
    <scope>NUCLEOTIDE SEQUENCE [LARGE SCALE GENOMIC DNA]</scope>
    <source>
        <strain evidence="1 2">NBRC 13972</strain>
    </source>
</reference>
<dbReference type="EMBL" id="BLAD01000059">
    <property type="protein sequence ID" value="GES02568.1"/>
    <property type="molecule type" value="Genomic_DNA"/>
</dbReference>
<dbReference type="Proteomes" id="UP000334990">
    <property type="component" value="Unassembled WGS sequence"/>
</dbReference>